<name>A0A0W1AZB5_9BACL</name>
<dbReference type="Proteomes" id="UP000054709">
    <property type="component" value="Unassembled WGS sequence"/>
</dbReference>
<dbReference type="EMBL" id="LCZJ02000019">
    <property type="protein sequence ID" value="KTD86649.1"/>
    <property type="molecule type" value="Genomic_DNA"/>
</dbReference>
<gene>
    <name evidence="1" type="ORF">UQ64_14425</name>
</gene>
<dbReference type="AlphaFoldDB" id="A0A0W1AZB5"/>
<dbReference type="RefSeq" id="WP_060623537.1">
    <property type="nucleotide sequence ID" value="NZ_LCZJ02000019.1"/>
</dbReference>
<evidence type="ECO:0008006" key="3">
    <source>
        <dbReference type="Google" id="ProtNLM"/>
    </source>
</evidence>
<dbReference type="SUPFAM" id="SSF47336">
    <property type="entry name" value="ACP-like"/>
    <property type="match status" value="1"/>
</dbReference>
<dbReference type="Gene3D" id="1.10.1200.10">
    <property type="entry name" value="ACP-like"/>
    <property type="match status" value="1"/>
</dbReference>
<protein>
    <recommendedName>
        <fullName evidence="3">Carrier domain-containing protein</fullName>
    </recommendedName>
</protein>
<evidence type="ECO:0000313" key="1">
    <source>
        <dbReference type="EMBL" id="KTD86649.1"/>
    </source>
</evidence>
<accession>A0A0W1AZB5</accession>
<evidence type="ECO:0000313" key="2">
    <source>
        <dbReference type="Proteomes" id="UP000054709"/>
    </source>
</evidence>
<sequence length="75" mass="8646">MDNMTTKADELFDVLSQYLMLPEGSTEETAFDKDKLDSFDKINLLIILEEYSDREISIIDIFECDDIGDLCKLCL</sequence>
<keyword evidence="2" id="KW-1185">Reference proteome</keyword>
<comment type="caution">
    <text evidence="1">The sequence shown here is derived from an EMBL/GenBank/DDBJ whole genome shotgun (WGS) entry which is preliminary data.</text>
</comment>
<proteinExistence type="predicted"/>
<dbReference type="OrthoDB" id="9934041at2"/>
<organism evidence="1 2">
    <name type="scientific">Paenibacillus etheri</name>
    <dbReference type="NCBI Taxonomy" id="1306852"/>
    <lineage>
        <taxon>Bacteria</taxon>
        <taxon>Bacillati</taxon>
        <taxon>Bacillota</taxon>
        <taxon>Bacilli</taxon>
        <taxon>Bacillales</taxon>
        <taxon>Paenibacillaceae</taxon>
        <taxon>Paenibacillus</taxon>
    </lineage>
</organism>
<dbReference type="InterPro" id="IPR036736">
    <property type="entry name" value="ACP-like_sf"/>
</dbReference>
<reference evidence="1 2" key="1">
    <citation type="journal article" date="2015" name="Int. Biodeterior. Biodegradation">
        <title>Physiological and genetic screening methods for the isolation of methyl tert-butyl ether-degrading bacteria for bioremediation purposes.</title>
        <authorList>
            <person name="Guisado I.M."/>
            <person name="Purswani J."/>
            <person name="Gonzalez Lopez J."/>
            <person name="Pozo C."/>
        </authorList>
    </citation>
    <scope>NUCLEOTIDE SEQUENCE [LARGE SCALE GENOMIC DNA]</scope>
    <source>
        <strain evidence="1 2">SH7</strain>
    </source>
</reference>